<dbReference type="InterPro" id="IPR007627">
    <property type="entry name" value="RNA_pol_sigma70_r2"/>
</dbReference>
<evidence type="ECO:0000256" key="4">
    <source>
        <dbReference type="ARBA" id="ARBA00023125"/>
    </source>
</evidence>
<evidence type="ECO:0000313" key="11">
    <source>
        <dbReference type="Proteomes" id="UP000472971"/>
    </source>
</evidence>
<keyword evidence="2 6" id="KW-0805">Transcription regulation</keyword>
<sequence length="176" mass="21064">MNYEEVFRGIYEEYSDKVYSYIFLLVKQKEIAEDLTQETFIRVYKHLNKFNGEAKMLTWIVKISRNVTIDYFRKNAKFKFSPIEKYQFISDDPTPTEIVMKGEKIVFLYKSIQQLKLSYQEVLILRKIKGFSIKETSEILGWNENKVKVTTSRAIQALKREMKKRSAFHEEIFRNG</sequence>
<dbReference type="InterPro" id="IPR014284">
    <property type="entry name" value="RNA_pol_sigma-70_dom"/>
</dbReference>
<keyword evidence="3 6" id="KW-0731">Sigma factor</keyword>
<dbReference type="AlphaFoldDB" id="A0A6B3W5F8"/>
<evidence type="ECO:0000256" key="3">
    <source>
        <dbReference type="ARBA" id="ARBA00023082"/>
    </source>
</evidence>
<dbReference type="EMBL" id="JACEIO010000055">
    <property type="protein sequence ID" value="MBA4538609.1"/>
    <property type="molecule type" value="Genomic_DNA"/>
</dbReference>
<gene>
    <name evidence="10" type="ORF">G4D64_16080</name>
    <name evidence="9" type="ORF">H1Z61_16125</name>
</gene>
<evidence type="ECO:0000313" key="9">
    <source>
        <dbReference type="EMBL" id="MBA4538609.1"/>
    </source>
</evidence>
<dbReference type="GO" id="GO:0006950">
    <property type="term" value="P:response to stress"/>
    <property type="evidence" value="ECO:0007669"/>
    <property type="project" value="UniProtKB-ARBA"/>
</dbReference>
<keyword evidence="11" id="KW-1185">Reference proteome</keyword>
<evidence type="ECO:0000313" key="10">
    <source>
        <dbReference type="EMBL" id="NEY82971.1"/>
    </source>
</evidence>
<dbReference type="InterPro" id="IPR013325">
    <property type="entry name" value="RNA_pol_sigma_r2"/>
</dbReference>
<proteinExistence type="inferred from homology"/>
<dbReference type="Gene3D" id="1.10.10.10">
    <property type="entry name" value="Winged helix-like DNA-binding domain superfamily/Winged helix DNA-binding domain"/>
    <property type="match status" value="1"/>
</dbReference>
<dbReference type="GO" id="GO:0006352">
    <property type="term" value="P:DNA-templated transcription initiation"/>
    <property type="evidence" value="ECO:0007669"/>
    <property type="project" value="InterPro"/>
</dbReference>
<evidence type="ECO:0000256" key="5">
    <source>
        <dbReference type="ARBA" id="ARBA00023163"/>
    </source>
</evidence>
<evidence type="ECO:0000259" key="7">
    <source>
        <dbReference type="Pfam" id="PF04542"/>
    </source>
</evidence>
<dbReference type="InterPro" id="IPR013249">
    <property type="entry name" value="RNA_pol_sigma70_r4_t2"/>
</dbReference>
<evidence type="ECO:0000256" key="2">
    <source>
        <dbReference type="ARBA" id="ARBA00023015"/>
    </source>
</evidence>
<dbReference type="GO" id="GO:0016987">
    <property type="term" value="F:sigma factor activity"/>
    <property type="evidence" value="ECO:0007669"/>
    <property type="project" value="UniProtKB-KW"/>
</dbReference>
<dbReference type="InterPro" id="IPR039425">
    <property type="entry name" value="RNA_pol_sigma-70-like"/>
</dbReference>
<reference evidence="10 11" key="1">
    <citation type="submission" date="2020-02" db="EMBL/GenBank/DDBJ databases">
        <title>Bacillus aquiflavi sp. nov., isolated from yellow water of strong flavor Chinese baijiu in Yibin region of China.</title>
        <authorList>
            <person name="Xie J."/>
        </authorList>
    </citation>
    <scope>NUCLEOTIDE SEQUENCE [LARGE SCALE GENOMIC DNA]</scope>
    <source>
        <strain evidence="10 11">3H-10</strain>
    </source>
</reference>
<dbReference type="PROSITE" id="PS01063">
    <property type="entry name" value="SIGMA70_ECF"/>
    <property type="match status" value="1"/>
</dbReference>
<dbReference type="Pfam" id="PF08281">
    <property type="entry name" value="Sigma70_r4_2"/>
    <property type="match status" value="1"/>
</dbReference>
<dbReference type="SUPFAM" id="SSF88946">
    <property type="entry name" value="Sigma2 domain of RNA polymerase sigma factors"/>
    <property type="match status" value="1"/>
</dbReference>
<dbReference type="CDD" id="cd06171">
    <property type="entry name" value="Sigma70_r4"/>
    <property type="match status" value="1"/>
</dbReference>
<dbReference type="Proteomes" id="UP000570010">
    <property type="component" value="Unassembled WGS sequence"/>
</dbReference>
<evidence type="ECO:0000259" key="8">
    <source>
        <dbReference type="Pfam" id="PF08281"/>
    </source>
</evidence>
<comment type="caution">
    <text evidence="10">The sequence shown here is derived from an EMBL/GenBank/DDBJ whole genome shotgun (WGS) entry which is preliminary data.</text>
</comment>
<feature type="domain" description="RNA polymerase sigma factor 70 region 4 type 2" evidence="8">
    <location>
        <begin position="109"/>
        <end position="158"/>
    </location>
</feature>
<name>A0A6B3W5F8_9BACI</name>
<keyword evidence="5 6" id="KW-0804">Transcription</keyword>
<dbReference type="Pfam" id="PF04542">
    <property type="entry name" value="Sigma70_r2"/>
    <property type="match status" value="1"/>
</dbReference>
<accession>A0A6B3W5F8</accession>
<evidence type="ECO:0000256" key="6">
    <source>
        <dbReference type="RuleBase" id="RU000716"/>
    </source>
</evidence>
<dbReference type="InterPro" id="IPR013324">
    <property type="entry name" value="RNA_pol_sigma_r3/r4-like"/>
</dbReference>
<dbReference type="RefSeq" id="WP_163243369.1">
    <property type="nucleotide sequence ID" value="NZ_CP082780.1"/>
</dbReference>
<protein>
    <recommendedName>
        <fullName evidence="6">RNA polymerase sigma factor</fullName>
    </recommendedName>
</protein>
<dbReference type="PANTHER" id="PTHR43133">
    <property type="entry name" value="RNA POLYMERASE ECF-TYPE SIGMA FACTO"/>
    <property type="match status" value="1"/>
</dbReference>
<reference evidence="9 12" key="2">
    <citation type="submission" date="2020-07" db="EMBL/GenBank/DDBJ databases">
        <authorList>
            <person name="Feng H."/>
        </authorList>
    </citation>
    <scope>NUCLEOTIDE SEQUENCE [LARGE SCALE GENOMIC DNA]</scope>
    <source>
        <strain evidence="9">S-12</strain>
        <strain evidence="12">s-12</strain>
    </source>
</reference>
<dbReference type="Proteomes" id="UP000472971">
    <property type="component" value="Unassembled WGS sequence"/>
</dbReference>
<dbReference type="EMBL" id="JAAIWN010000057">
    <property type="protein sequence ID" value="NEY82971.1"/>
    <property type="molecule type" value="Genomic_DNA"/>
</dbReference>
<evidence type="ECO:0000256" key="1">
    <source>
        <dbReference type="ARBA" id="ARBA00010641"/>
    </source>
</evidence>
<keyword evidence="4 6" id="KW-0238">DNA-binding</keyword>
<organism evidence="10 11">
    <name type="scientific">Bacillus aquiflavi</name>
    <dbReference type="NCBI Taxonomy" id="2672567"/>
    <lineage>
        <taxon>Bacteria</taxon>
        <taxon>Bacillati</taxon>
        <taxon>Bacillota</taxon>
        <taxon>Bacilli</taxon>
        <taxon>Bacillales</taxon>
        <taxon>Bacillaceae</taxon>
        <taxon>Bacillus</taxon>
    </lineage>
</organism>
<dbReference type="NCBIfam" id="TIGR02937">
    <property type="entry name" value="sigma70-ECF"/>
    <property type="match status" value="1"/>
</dbReference>
<dbReference type="PANTHER" id="PTHR43133:SF51">
    <property type="entry name" value="RNA POLYMERASE SIGMA FACTOR"/>
    <property type="match status" value="1"/>
</dbReference>
<dbReference type="SUPFAM" id="SSF88659">
    <property type="entry name" value="Sigma3 and sigma4 domains of RNA polymerase sigma factors"/>
    <property type="match status" value="1"/>
</dbReference>
<comment type="similarity">
    <text evidence="1 6">Belongs to the sigma-70 factor family. ECF subfamily.</text>
</comment>
<feature type="domain" description="RNA polymerase sigma-70 region 2" evidence="7">
    <location>
        <begin position="10"/>
        <end position="77"/>
    </location>
</feature>
<dbReference type="InterPro" id="IPR036388">
    <property type="entry name" value="WH-like_DNA-bd_sf"/>
</dbReference>
<dbReference type="GO" id="GO:0003677">
    <property type="term" value="F:DNA binding"/>
    <property type="evidence" value="ECO:0007669"/>
    <property type="project" value="UniProtKB-KW"/>
</dbReference>
<dbReference type="InterPro" id="IPR000838">
    <property type="entry name" value="RNA_pol_sigma70_ECF_CS"/>
</dbReference>
<evidence type="ECO:0000313" key="12">
    <source>
        <dbReference type="Proteomes" id="UP000570010"/>
    </source>
</evidence>
<dbReference type="Gene3D" id="1.10.1740.10">
    <property type="match status" value="1"/>
</dbReference>